<dbReference type="InterPro" id="IPR000791">
    <property type="entry name" value="Gpr1/Fun34/SatP-like"/>
</dbReference>
<reference evidence="7" key="1">
    <citation type="submission" date="2022-12" db="EMBL/GenBank/DDBJ databases">
        <authorList>
            <person name="Petersen C."/>
        </authorList>
    </citation>
    <scope>NUCLEOTIDE SEQUENCE</scope>
    <source>
        <strain evidence="7">IBT 16125</strain>
    </source>
</reference>
<comment type="similarity">
    <text evidence="2">Belongs to the acetate uptake transporter (AceTr) (TC 2.A.96) family.</text>
</comment>
<comment type="caution">
    <text evidence="7">The sequence shown here is derived from an EMBL/GenBank/DDBJ whole genome shotgun (WGS) entry which is preliminary data.</text>
</comment>
<dbReference type="GO" id="GO:0005886">
    <property type="term" value="C:plasma membrane"/>
    <property type="evidence" value="ECO:0007669"/>
    <property type="project" value="TreeGrafter"/>
</dbReference>
<evidence type="ECO:0000256" key="3">
    <source>
        <dbReference type="ARBA" id="ARBA00022692"/>
    </source>
</evidence>
<dbReference type="GeneID" id="81594300"/>
<keyword evidence="5 6" id="KW-0472">Membrane</keyword>
<keyword evidence="8" id="KW-1185">Reference proteome</keyword>
<evidence type="ECO:0000256" key="5">
    <source>
        <dbReference type="ARBA" id="ARBA00023136"/>
    </source>
</evidence>
<accession>A0AAD6CI79</accession>
<dbReference type="PANTHER" id="PTHR31123">
    <property type="entry name" value="ACCUMULATION OF DYADS PROTEIN 2-RELATED"/>
    <property type="match status" value="1"/>
</dbReference>
<feature type="transmembrane region" description="Helical" evidence="6">
    <location>
        <begin position="187"/>
        <end position="209"/>
    </location>
</feature>
<dbReference type="InterPro" id="IPR051633">
    <property type="entry name" value="AceTr"/>
</dbReference>
<evidence type="ECO:0000256" key="4">
    <source>
        <dbReference type="ARBA" id="ARBA00022989"/>
    </source>
</evidence>
<evidence type="ECO:0000313" key="7">
    <source>
        <dbReference type="EMBL" id="KAJ5464977.1"/>
    </source>
</evidence>
<keyword evidence="3 6" id="KW-0812">Transmembrane</keyword>
<proteinExistence type="inferred from homology"/>
<feature type="transmembrane region" description="Helical" evidence="6">
    <location>
        <begin position="46"/>
        <end position="67"/>
    </location>
</feature>
<evidence type="ECO:0000313" key="8">
    <source>
        <dbReference type="Proteomes" id="UP001213681"/>
    </source>
</evidence>
<dbReference type="PANTHER" id="PTHR31123:SF4">
    <property type="entry name" value="PROTEIN ALCS"/>
    <property type="match status" value="1"/>
</dbReference>
<protein>
    <submittedName>
        <fullName evidence="7">Uncharacterized protein</fullName>
    </submittedName>
</protein>
<evidence type="ECO:0000256" key="6">
    <source>
        <dbReference type="SAM" id="Phobius"/>
    </source>
</evidence>
<comment type="subcellular location">
    <subcellularLocation>
        <location evidence="1">Membrane</location>
        <topology evidence="1">Multi-pass membrane protein</topology>
    </subcellularLocation>
</comment>
<sequence length="236" mass="25211">MDSQSQSYDGKYSKPSNSLALGLMGFTLSVGTFSTVLMGWGGSSSLASVVGIFFFTGPVLLFLSTIFEWILGNFFNMMLCGFFGVFWSSLGILQLPTANIASSYSPAGSAVEGTLTPDYNAGIALYISVLGFAVFTFLIMSLRTNAVLAALFADATAGLFTLSASYWKASLGDFPSALHLKHVSGGLLFVVAMLAWYLTCALMLAELAFPFNLPVFDLSHYWPHSGPDLECADGRA</sequence>
<feature type="transmembrane region" description="Helical" evidence="6">
    <location>
        <begin position="119"/>
        <end position="139"/>
    </location>
</feature>
<dbReference type="RefSeq" id="XP_056771824.1">
    <property type="nucleotide sequence ID" value="XM_056904057.1"/>
</dbReference>
<name>A0AAD6CI79_9EURO</name>
<dbReference type="GO" id="GO:0015123">
    <property type="term" value="F:acetate transmembrane transporter activity"/>
    <property type="evidence" value="ECO:0007669"/>
    <property type="project" value="TreeGrafter"/>
</dbReference>
<feature type="transmembrane region" description="Helical" evidence="6">
    <location>
        <begin position="74"/>
        <end position="95"/>
    </location>
</feature>
<evidence type="ECO:0000256" key="1">
    <source>
        <dbReference type="ARBA" id="ARBA00004141"/>
    </source>
</evidence>
<dbReference type="Pfam" id="PF01184">
    <property type="entry name" value="Gpr1_Fun34_YaaH"/>
    <property type="match status" value="1"/>
</dbReference>
<dbReference type="AlphaFoldDB" id="A0AAD6CI79"/>
<gene>
    <name evidence="7" type="ORF">N7458_000663</name>
</gene>
<evidence type="ECO:0000256" key="2">
    <source>
        <dbReference type="ARBA" id="ARBA00005587"/>
    </source>
</evidence>
<organism evidence="7 8">
    <name type="scientific">Penicillium daleae</name>
    <dbReference type="NCBI Taxonomy" id="63821"/>
    <lineage>
        <taxon>Eukaryota</taxon>
        <taxon>Fungi</taxon>
        <taxon>Dikarya</taxon>
        <taxon>Ascomycota</taxon>
        <taxon>Pezizomycotina</taxon>
        <taxon>Eurotiomycetes</taxon>
        <taxon>Eurotiomycetidae</taxon>
        <taxon>Eurotiales</taxon>
        <taxon>Aspergillaceae</taxon>
        <taxon>Penicillium</taxon>
    </lineage>
</organism>
<feature type="transmembrane region" description="Helical" evidence="6">
    <location>
        <begin position="146"/>
        <end position="167"/>
    </location>
</feature>
<dbReference type="Proteomes" id="UP001213681">
    <property type="component" value="Unassembled WGS sequence"/>
</dbReference>
<dbReference type="EMBL" id="JAPVEA010000001">
    <property type="protein sequence ID" value="KAJ5464977.1"/>
    <property type="molecule type" value="Genomic_DNA"/>
</dbReference>
<feature type="transmembrane region" description="Helical" evidence="6">
    <location>
        <begin position="20"/>
        <end position="40"/>
    </location>
</feature>
<reference evidence="7" key="2">
    <citation type="journal article" date="2023" name="IMA Fungus">
        <title>Comparative genomic study of the Penicillium genus elucidates a diverse pangenome and 15 lateral gene transfer events.</title>
        <authorList>
            <person name="Petersen C."/>
            <person name="Sorensen T."/>
            <person name="Nielsen M.R."/>
            <person name="Sondergaard T.E."/>
            <person name="Sorensen J.L."/>
            <person name="Fitzpatrick D.A."/>
            <person name="Frisvad J.C."/>
            <person name="Nielsen K.L."/>
        </authorList>
    </citation>
    <scope>NUCLEOTIDE SEQUENCE</scope>
    <source>
        <strain evidence="7">IBT 16125</strain>
    </source>
</reference>
<keyword evidence="4 6" id="KW-1133">Transmembrane helix</keyword>